<dbReference type="RefSeq" id="WP_378167467.1">
    <property type="nucleotide sequence ID" value="NZ_JBHSBU010000001.1"/>
</dbReference>
<reference evidence="2" key="1">
    <citation type="journal article" date="2019" name="Int. J. Syst. Evol. Microbiol.">
        <title>The Global Catalogue of Microorganisms (GCM) 10K type strain sequencing project: providing services to taxonomists for standard genome sequencing and annotation.</title>
        <authorList>
            <consortium name="The Broad Institute Genomics Platform"/>
            <consortium name="The Broad Institute Genome Sequencing Center for Infectious Disease"/>
            <person name="Wu L."/>
            <person name="Ma J."/>
        </authorList>
    </citation>
    <scope>NUCLEOTIDE SEQUENCE [LARGE SCALE GENOMIC DNA]</scope>
    <source>
        <strain evidence="2">LMG 29894</strain>
    </source>
</reference>
<evidence type="ECO:0000313" key="2">
    <source>
        <dbReference type="Proteomes" id="UP001595791"/>
    </source>
</evidence>
<keyword evidence="2" id="KW-1185">Reference proteome</keyword>
<comment type="caution">
    <text evidence="1">The sequence shown here is derived from an EMBL/GenBank/DDBJ whole genome shotgun (WGS) entry which is preliminary data.</text>
</comment>
<accession>A0ABV8MX09</accession>
<dbReference type="EMBL" id="JBHSBU010000001">
    <property type="protein sequence ID" value="MFC4161480.1"/>
    <property type="molecule type" value="Genomic_DNA"/>
</dbReference>
<evidence type="ECO:0008006" key="3">
    <source>
        <dbReference type="Google" id="ProtNLM"/>
    </source>
</evidence>
<organism evidence="1 2">
    <name type="scientific">Chitinimonas lacunae</name>
    <dbReference type="NCBI Taxonomy" id="1963018"/>
    <lineage>
        <taxon>Bacteria</taxon>
        <taxon>Pseudomonadati</taxon>
        <taxon>Pseudomonadota</taxon>
        <taxon>Betaproteobacteria</taxon>
        <taxon>Neisseriales</taxon>
        <taxon>Chitinibacteraceae</taxon>
        <taxon>Chitinimonas</taxon>
    </lineage>
</organism>
<sequence length="189" mass="22087">MSSPLRLLLVLSLVLPGVEAAKPAWVERERQETAFEMASRAWEFEHNQRQAQQLEQLCRRLAPPEIARQIEAERQHTLTALAQHYPDIDARIARLRARTPPAVNERLSQRSQAMADSQREFLQRLEQERDFSKQQCQELADTWKSERLEGRMLLRIDRELLNKLYRFDPEQLQAASVPPAPSRRIRSSP</sequence>
<gene>
    <name evidence="1" type="ORF">ACFOW7_19260</name>
</gene>
<proteinExistence type="predicted"/>
<evidence type="ECO:0000313" key="1">
    <source>
        <dbReference type="EMBL" id="MFC4161480.1"/>
    </source>
</evidence>
<dbReference type="Proteomes" id="UP001595791">
    <property type="component" value="Unassembled WGS sequence"/>
</dbReference>
<name>A0ABV8MX09_9NEIS</name>
<protein>
    <recommendedName>
        <fullName evidence="3">DUF3106 domain-containing protein</fullName>
    </recommendedName>
</protein>